<keyword evidence="11" id="KW-0809">Transit peptide</keyword>
<dbReference type="GO" id="GO:0005739">
    <property type="term" value="C:mitochondrion"/>
    <property type="evidence" value="ECO:0007669"/>
    <property type="project" value="UniProtKB-SubCell"/>
</dbReference>
<dbReference type="GO" id="GO:0016491">
    <property type="term" value="F:oxidoreductase activity"/>
    <property type="evidence" value="ECO:0007669"/>
    <property type="project" value="UniProtKB-KW"/>
</dbReference>
<dbReference type="PIRSF" id="PIRSF000362">
    <property type="entry name" value="FNR"/>
    <property type="match status" value="1"/>
</dbReference>
<keyword evidence="9 16" id="KW-0274">FAD</keyword>
<dbReference type="Gene3D" id="3.50.50.60">
    <property type="entry name" value="FAD/NAD(P)-binding domain"/>
    <property type="match status" value="1"/>
</dbReference>
<dbReference type="InterPro" id="IPR021163">
    <property type="entry name" value="Ferredox_Rdtase_adrenod"/>
</dbReference>
<evidence type="ECO:0000313" key="21">
    <source>
        <dbReference type="Proteomes" id="UP001347796"/>
    </source>
</evidence>
<feature type="binding site" evidence="17">
    <location>
        <position position="42"/>
    </location>
    <ligand>
        <name>FAD</name>
        <dbReference type="ChEBI" id="CHEBI:57692"/>
    </ligand>
</feature>
<keyword evidence="12" id="KW-0249">Electron transport</keyword>
<evidence type="ECO:0000256" key="10">
    <source>
        <dbReference type="ARBA" id="ARBA00022857"/>
    </source>
</evidence>
<keyword evidence="7" id="KW-0813">Transport</keyword>
<feature type="binding site" evidence="17">
    <location>
        <position position="71"/>
    </location>
    <ligand>
        <name>FAD</name>
        <dbReference type="ChEBI" id="CHEBI:57692"/>
    </ligand>
</feature>
<feature type="binding site" evidence="17">
    <location>
        <position position="107"/>
    </location>
    <ligand>
        <name>FAD</name>
        <dbReference type="ChEBI" id="CHEBI:57692"/>
    </ligand>
</feature>
<dbReference type="Gene3D" id="3.40.50.720">
    <property type="entry name" value="NAD(P)-binding Rossmann-like Domain"/>
    <property type="match status" value="1"/>
</dbReference>
<feature type="binding site" evidence="18">
    <location>
        <begin position="178"/>
        <end position="181"/>
    </location>
    <ligand>
        <name>NADP(+)</name>
        <dbReference type="ChEBI" id="CHEBI:58349"/>
    </ligand>
</feature>
<comment type="similarity">
    <text evidence="4 16">Belongs to the ferredoxin--NADP reductase type 1 family.</text>
</comment>
<feature type="binding site" evidence="18">
    <location>
        <position position="398"/>
    </location>
    <ligand>
        <name>NADP(+)</name>
        <dbReference type="ChEBI" id="CHEBI:58349"/>
    </ligand>
</feature>
<evidence type="ECO:0000259" key="19">
    <source>
        <dbReference type="Pfam" id="PF07992"/>
    </source>
</evidence>
<evidence type="ECO:0000256" key="6">
    <source>
        <dbReference type="ARBA" id="ARBA00016287"/>
    </source>
</evidence>
<evidence type="ECO:0000256" key="13">
    <source>
        <dbReference type="ARBA" id="ARBA00023002"/>
    </source>
</evidence>
<dbReference type="PANTHER" id="PTHR48467:SF1">
    <property type="entry name" value="GLUTAMATE SYNTHASE 1 [NADH], CHLOROPLASTIC-LIKE"/>
    <property type="match status" value="1"/>
</dbReference>
<gene>
    <name evidence="20" type="ORF">SNE40_018985</name>
</gene>
<feature type="binding site" evidence="17">
    <location>
        <position position="391"/>
    </location>
    <ligand>
        <name>FAD</name>
        <dbReference type="ChEBI" id="CHEBI:57692"/>
    </ligand>
</feature>
<dbReference type="FunFam" id="3.50.50.60:FF:000036">
    <property type="entry name" value="NADPH:adrenodoxin oxidoreductase, mitochondrial"/>
    <property type="match status" value="1"/>
</dbReference>
<evidence type="ECO:0000256" key="8">
    <source>
        <dbReference type="ARBA" id="ARBA00022630"/>
    </source>
</evidence>
<evidence type="ECO:0000256" key="5">
    <source>
        <dbReference type="ARBA" id="ARBA00013219"/>
    </source>
</evidence>
<dbReference type="InterPro" id="IPR036188">
    <property type="entry name" value="FAD/NAD-bd_sf"/>
</dbReference>
<feature type="binding site" evidence="17">
    <location>
        <position position="63"/>
    </location>
    <ligand>
        <name>FAD</name>
        <dbReference type="ChEBI" id="CHEBI:57692"/>
    </ligand>
</feature>
<evidence type="ECO:0000256" key="16">
    <source>
        <dbReference type="PIRNR" id="PIRNR000362"/>
    </source>
</evidence>
<evidence type="ECO:0000256" key="9">
    <source>
        <dbReference type="ARBA" id="ARBA00022827"/>
    </source>
</evidence>
<evidence type="ECO:0000256" key="15">
    <source>
        <dbReference type="ARBA" id="ARBA00048933"/>
    </source>
</evidence>
<feature type="binding site" evidence="17">
    <location>
        <begin position="398"/>
        <end position="400"/>
    </location>
    <ligand>
        <name>FAD</name>
        <dbReference type="ChEBI" id="CHEBI:57692"/>
    </ligand>
</feature>
<evidence type="ECO:0000256" key="3">
    <source>
        <dbReference type="ARBA" id="ARBA00004731"/>
    </source>
</evidence>
<evidence type="ECO:0000256" key="17">
    <source>
        <dbReference type="PIRSR" id="PIRSR000362-1"/>
    </source>
</evidence>
<keyword evidence="10 16" id="KW-0521">NADP</keyword>
<name>A0AAN8J6A5_PATCE</name>
<keyword evidence="14 16" id="KW-0496">Mitochondrion</keyword>
<keyword evidence="13 16" id="KW-0560">Oxidoreductase</keyword>
<accession>A0AAN8J6A5</accession>
<reference evidence="20 21" key="1">
    <citation type="submission" date="2024-01" db="EMBL/GenBank/DDBJ databases">
        <title>The genome of the rayed Mediterranean limpet Patella caerulea (Linnaeus, 1758).</title>
        <authorList>
            <person name="Anh-Thu Weber A."/>
            <person name="Halstead-Nussloch G."/>
        </authorList>
    </citation>
    <scope>NUCLEOTIDE SEQUENCE [LARGE SCALE GENOMIC DNA]</scope>
    <source>
        <strain evidence="20">AATW-2023a</strain>
        <tissue evidence="20">Whole specimen</tissue>
    </source>
</reference>
<evidence type="ECO:0000313" key="20">
    <source>
        <dbReference type="EMBL" id="KAK6170635.1"/>
    </source>
</evidence>
<dbReference type="SUPFAM" id="SSF51971">
    <property type="entry name" value="Nucleotide-binding domain"/>
    <property type="match status" value="2"/>
</dbReference>
<keyword evidence="21" id="KW-1185">Reference proteome</keyword>
<comment type="catalytic activity">
    <reaction evidence="15 16">
        <text>2 reduced [adrenodoxin] + NADP(+) + H(+) = 2 oxidized [adrenodoxin] + NADPH</text>
        <dbReference type="Rhea" id="RHEA:42312"/>
        <dbReference type="Rhea" id="RHEA-COMP:9998"/>
        <dbReference type="Rhea" id="RHEA-COMP:9999"/>
        <dbReference type="ChEBI" id="CHEBI:15378"/>
        <dbReference type="ChEBI" id="CHEBI:33737"/>
        <dbReference type="ChEBI" id="CHEBI:33738"/>
        <dbReference type="ChEBI" id="CHEBI:57783"/>
        <dbReference type="ChEBI" id="CHEBI:58349"/>
        <dbReference type="EC" id="1.18.1.6"/>
    </reaction>
</comment>
<dbReference type="PANTHER" id="PTHR48467">
    <property type="entry name" value="GLUTAMATE SYNTHASE 1 [NADH], CHLOROPLASTIC-LIKE"/>
    <property type="match status" value="1"/>
</dbReference>
<comment type="pathway">
    <text evidence="3">Steroid metabolism; cholesterol metabolism.</text>
</comment>
<comment type="cofactor">
    <cofactor evidence="1 16 17">
        <name>FAD</name>
        <dbReference type="ChEBI" id="CHEBI:57692"/>
    </cofactor>
</comment>
<dbReference type="EMBL" id="JAZGQO010000014">
    <property type="protein sequence ID" value="KAK6170635.1"/>
    <property type="molecule type" value="Genomic_DNA"/>
</dbReference>
<dbReference type="Proteomes" id="UP001347796">
    <property type="component" value="Unassembled WGS sequence"/>
</dbReference>
<dbReference type="PRINTS" id="PR00419">
    <property type="entry name" value="ADXRDTASE"/>
</dbReference>
<protein>
    <recommendedName>
        <fullName evidence="6 16">NADPH:adrenodoxin oxidoreductase, mitochondrial</fullName>
        <ecNumber evidence="5 16">1.18.1.6</ecNumber>
    </recommendedName>
</protein>
<feature type="domain" description="FAD/NAD(P)-binding" evidence="19">
    <location>
        <begin position="33"/>
        <end position="189"/>
    </location>
</feature>
<sequence>MASYNSRQFLLRLSRQIHKCQRRLYTNNNAVPHVAIIGSGPAGFYTAQQLLKGHSSIKVDIYEKLPVPFGLVRFGVAPDHPEVKNVINTFTQTAENERCSFMGNITIGKDITVADLQKAYTAVVLSYGADADRTLGIPGEDLPNVISARALVGWYNGLPHDKNLNVDLSCKTAVILGHGNVALDVARILLTPISILAKTDISQHSLDVLSKSNIKKVYVVGRRGPLQVAFTIKELREMIHLPECKTIIHKDDVAHLQPLIEKLPRPRRRLTDLLYKTGCTPSEKDLKLWASAKRQWELQFLKSPTKIVPTDDKKIKSVSFTKNTLQGDDIVNQKAISTEHTEEIECGLVLRSIGYKSVPIDNTIPFDAKRGIIPNENGRVTGVSGLYCSGWVGLGPVGVILSTMTDGFNTGKLILKDIESGLIRHVPKSGKEKILPVLNEKGVKVVNFMDWKQIDKTETQKGETVGKPREKITSIEEMIHATKT</sequence>
<comment type="subcellular location">
    <subcellularLocation>
        <location evidence="2 16">Mitochondrion</location>
    </subcellularLocation>
</comment>
<dbReference type="InterPro" id="IPR023753">
    <property type="entry name" value="FAD/NAD-binding_dom"/>
</dbReference>
<evidence type="ECO:0000256" key="4">
    <source>
        <dbReference type="ARBA" id="ARBA00008312"/>
    </source>
</evidence>
<dbReference type="AlphaFoldDB" id="A0AAN8J6A5"/>
<evidence type="ECO:0000256" key="1">
    <source>
        <dbReference type="ARBA" id="ARBA00001974"/>
    </source>
</evidence>
<comment type="caution">
    <text evidence="20">The sequence shown here is derived from an EMBL/GenBank/DDBJ whole genome shotgun (WGS) entry which is preliminary data.</text>
</comment>
<evidence type="ECO:0000256" key="18">
    <source>
        <dbReference type="PIRSR" id="PIRSR000362-2"/>
    </source>
</evidence>
<organism evidence="20 21">
    <name type="scientific">Patella caerulea</name>
    <name type="common">Rayed Mediterranean limpet</name>
    <dbReference type="NCBI Taxonomy" id="87958"/>
    <lineage>
        <taxon>Eukaryota</taxon>
        <taxon>Metazoa</taxon>
        <taxon>Spiralia</taxon>
        <taxon>Lophotrochozoa</taxon>
        <taxon>Mollusca</taxon>
        <taxon>Gastropoda</taxon>
        <taxon>Patellogastropoda</taxon>
        <taxon>Patelloidea</taxon>
        <taxon>Patellidae</taxon>
        <taxon>Patella</taxon>
    </lineage>
</organism>
<evidence type="ECO:0000256" key="11">
    <source>
        <dbReference type="ARBA" id="ARBA00022946"/>
    </source>
</evidence>
<evidence type="ECO:0000256" key="7">
    <source>
        <dbReference type="ARBA" id="ARBA00022448"/>
    </source>
</evidence>
<proteinExistence type="inferred from homology"/>
<evidence type="ECO:0000256" key="12">
    <source>
        <dbReference type="ARBA" id="ARBA00022982"/>
    </source>
</evidence>
<keyword evidence="8 16" id="KW-0285">Flavoprotein</keyword>
<evidence type="ECO:0000256" key="14">
    <source>
        <dbReference type="ARBA" id="ARBA00023128"/>
    </source>
</evidence>
<evidence type="ECO:0000256" key="2">
    <source>
        <dbReference type="ARBA" id="ARBA00004173"/>
    </source>
</evidence>
<feature type="binding site" evidence="18">
    <location>
        <begin position="222"/>
        <end position="223"/>
    </location>
    <ligand>
        <name>NADP(+)</name>
        <dbReference type="ChEBI" id="CHEBI:58349"/>
    </ligand>
</feature>
<dbReference type="Pfam" id="PF07992">
    <property type="entry name" value="Pyr_redox_2"/>
    <property type="match status" value="1"/>
</dbReference>
<dbReference type="InterPro" id="IPR055275">
    <property type="entry name" value="Ferredox_Rdtase"/>
</dbReference>
<dbReference type="EC" id="1.18.1.6" evidence="5 16"/>
<feature type="binding site" evidence="18">
    <location>
        <position position="234"/>
    </location>
    <ligand>
        <name>NADP(+)</name>
        <dbReference type="ChEBI" id="CHEBI:58349"/>
    </ligand>
</feature>